<accession>A0A9P5YTG4</accession>
<dbReference type="Pfam" id="PF26138">
    <property type="entry name" value="DUF8040"/>
    <property type="match status" value="1"/>
</dbReference>
<organism evidence="2 3">
    <name type="scientific">Pholiota conissans</name>
    <dbReference type="NCBI Taxonomy" id="109636"/>
    <lineage>
        <taxon>Eukaryota</taxon>
        <taxon>Fungi</taxon>
        <taxon>Dikarya</taxon>
        <taxon>Basidiomycota</taxon>
        <taxon>Agaricomycotina</taxon>
        <taxon>Agaricomycetes</taxon>
        <taxon>Agaricomycetidae</taxon>
        <taxon>Agaricales</taxon>
        <taxon>Agaricineae</taxon>
        <taxon>Strophariaceae</taxon>
        <taxon>Pholiota</taxon>
    </lineage>
</organism>
<name>A0A9P5YTG4_9AGAR</name>
<gene>
    <name evidence="2" type="ORF">BDN70DRAFT_770991</name>
</gene>
<dbReference type="OrthoDB" id="2430314at2759"/>
<evidence type="ECO:0000259" key="1">
    <source>
        <dbReference type="Pfam" id="PF26138"/>
    </source>
</evidence>
<feature type="non-terminal residue" evidence="2">
    <location>
        <position position="90"/>
    </location>
</feature>
<dbReference type="InterPro" id="IPR058353">
    <property type="entry name" value="DUF8040"/>
</dbReference>
<evidence type="ECO:0000313" key="2">
    <source>
        <dbReference type="EMBL" id="KAF9473465.1"/>
    </source>
</evidence>
<dbReference type="Proteomes" id="UP000807469">
    <property type="component" value="Unassembled WGS sequence"/>
</dbReference>
<dbReference type="AlphaFoldDB" id="A0A9P5YTG4"/>
<feature type="domain" description="DUF8040" evidence="1">
    <location>
        <begin position="30"/>
        <end position="90"/>
    </location>
</feature>
<comment type="caution">
    <text evidence="2">The sequence shown here is derived from an EMBL/GenBank/DDBJ whole genome shotgun (WGS) entry which is preliminary data.</text>
</comment>
<reference evidence="2" key="1">
    <citation type="submission" date="2020-11" db="EMBL/GenBank/DDBJ databases">
        <authorList>
            <consortium name="DOE Joint Genome Institute"/>
            <person name="Ahrendt S."/>
            <person name="Riley R."/>
            <person name="Andreopoulos W."/>
            <person name="Labutti K."/>
            <person name="Pangilinan J."/>
            <person name="Ruiz-Duenas F.J."/>
            <person name="Barrasa J.M."/>
            <person name="Sanchez-Garcia M."/>
            <person name="Camarero S."/>
            <person name="Miyauchi S."/>
            <person name="Serrano A."/>
            <person name="Linde D."/>
            <person name="Babiker R."/>
            <person name="Drula E."/>
            <person name="Ayuso-Fernandez I."/>
            <person name="Pacheco R."/>
            <person name="Padilla G."/>
            <person name="Ferreira P."/>
            <person name="Barriuso J."/>
            <person name="Kellner H."/>
            <person name="Castanera R."/>
            <person name="Alfaro M."/>
            <person name="Ramirez L."/>
            <person name="Pisabarro A.G."/>
            <person name="Kuo A."/>
            <person name="Tritt A."/>
            <person name="Lipzen A."/>
            <person name="He G."/>
            <person name="Yan M."/>
            <person name="Ng V."/>
            <person name="Cullen D."/>
            <person name="Martin F."/>
            <person name="Rosso M.-N."/>
            <person name="Henrissat B."/>
            <person name="Hibbett D."/>
            <person name="Martinez A.T."/>
            <person name="Grigoriev I.V."/>
        </authorList>
    </citation>
    <scope>NUCLEOTIDE SEQUENCE</scope>
    <source>
        <strain evidence="2">CIRM-BRFM 674</strain>
    </source>
</reference>
<protein>
    <recommendedName>
        <fullName evidence="1">DUF8040 domain-containing protein</fullName>
    </recommendedName>
</protein>
<keyword evidence="3" id="KW-1185">Reference proteome</keyword>
<proteinExistence type="predicted"/>
<dbReference type="EMBL" id="MU155440">
    <property type="protein sequence ID" value="KAF9473465.1"/>
    <property type="molecule type" value="Genomic_DNA"/>
</dbReference>
<evidence type="ECO:0000313" key="3">
    <source>
        <dbReference type="Proteomes" id="UP000807469"/>
    </source>
</evidence>
<sequence>MAAAAFVINSVALAVQIYARSYYDKTPHHTSILTGEMWVTELLNGHPDRIKSALGMRHNVFLALVQTLGNMGLQPSRYISLEEHVAIFLY</sequence>